<feature type="transmembrane region" description="Helical" evidence="8">
    <location>
        <begin position="89"/>
        <end position="107"/>
    </location>
</feature>
<dbReference type="InterPro" id="IPR011701">
    <property type="entry name" value="MFS"/>
</dbReference>
<keyword evidence="6 8" id="KW-0472">Membrane</keyword>
<comment type="subcellular location">
    <subcellularLocation>
        <location evidence="1">Cell membrane</location>
        <topology evidence="1">Multi-pass membrane protein</topology>
    </subcellularLocation>
</comment>
<feature type="domain" description="Major facilitator superfamily (MFS) profile" evidence="9">
    <location>
        <begin position="16"/>
        <end position="427"/>
    </location>
</feature>
<evidence type="ECO:0000259" key="9">
    <source>
        <dbReference type="PROSITE" id="PS50850"/>
    </source>
</evidence>
<feature type="transmembrane region" description="Helical" evidence="8">
    <location>
        <begin position="338"/>
        <end position="361"/>
    </location>
</feature>
<evidence type="ECO:0000256" key="8">
    <source>
        <dbReference type="SAM" id="Phobius"/>
    </source>
</evidence>
<dbReference type="InterPro" id="IPR020846">
    <property type="entry name" value="MFS_dom"/>
</dbReference>
<keyword evidence="3" id="KW-1003">Cell membrane</keyword>
<keyword evidence="5 8" id="KW-1133">Transmembrane helix</keyword>
<evidence type="ECO:0000256" key="7">
    <source>
        <dbReference type="SAM" id="MobiDB-lite"/>
    </source>
</evidence>
<feature type="transmembrane region" description="Helical" evidence="8">
    <location>
        <begin position="381"/>
        <end position="399"/>
    </location>
</feature>
<keyword evidence="2" id="KW-0813">Transport</keyword>
<feature type="transmembrane region" description="Helical" evidence="8">
    <location>
        <begin position="190"/>
        <end position="207"/>
    </location>
</feature>
<keyword evidence="11" id="KW-1185">Reference proteome</keyword>
<evidence type="ECO:0000256" key="3">
    <source>
        <dbReference type="ARBA" id="ARBA00022475"/>
    </source>
</evidence>
<dbReference type="PANTHER" id="PTHR43045">
    <property type="entry name" value="SHIKIMATE TRANSPORTER"/>
    <property type="match status" value="1"/>
</dbReference>
<feature type="transmembrane region" description="Helical" evidence="8">
    <location>
        <begin position="119"/>
        <end position="144"/>
    </location>
</feature>
<dbReference type="PROSITE" id="PS50850">
    <property type="entry name" value="MFS"/>
    <property type="match status" value="1"/>
</dbReference>
<dbReference type="AlphaFoldDB" id="A0A5E4YST8"/>
<protein>
    <submittedName>
        <fullName evidence="10">MFS transporter</fullName>
    </submittedName>
</protein>
<feature type="transmembrane region" description="Helical" evidence="8">
    <location>
        <begin position="312"/>
        <end position="332"/>
    </location>
</feature>
<keyword evidence="4 8" id="KW-0812">Transmembrane</keyword>
<evidence type="ECO:0000256" key="5">
    <source>
        <dbReference type="ARBA" id="ARBA00022989"/>
    </source>
</evidence>
<dbReference type="SUPFAM" id="SSF103473">
    <property type="entry name" value="MFS general substrate transporter"/>
    <property type="match status" value="1"/>
</dbReference>
<evidence type="ECO:0000256" key="6">
    <source>
        <dbReference type="ARBA" id="ARBA00023136"/>
    </source>
</evidence>
<dbReference type="GO" id="GO:0005886">
    <property type="term" value="C:plasma membrane"/>
    <property type="evidence" value="ECO:0007669"/>
    <property type="project" value="UniProtKB-SubCell"/>
</dbReference>
<reference evidence="10 11" key="1">
    <citation type="submission" date="2019-08" db="EMBL/GenBank/DDBJ databases">
        <authorList>
            <person name="Peeters C."/>
        </authorList>
    </citation>
    <scope>NUCLEOTIDE SEQUENCE [LARGE SCALE GENOMIC DNA]</scope>
    <source>
        <strain evidence="10 11">LMG 31112</strain>
    </source>
</reference>
<feature type="transmembrane region" description="Helical" evidence="8">
    <location>
        <begin position="246"/>
        <end position="270"/>
    </location>
</feature>
<dbReference type="EMBL" id="CABPSM010000020">
    <property type="protein sequence ID" value="VVE51475.1"/>
    <property type="molecule type" value="Genomic_DNA"/>
</dbReference>
<feature type="transmembrane region" description="Helical" evidence="8">
    <location>
        <begin position="405"/>
        <end position="424"/>
    </location>
</feature>
<dbReference type="GO" id="GO:0022857">
    <property type="term" value="F:transmembrane transporter activity"/>
    <property type="evidence" value="ECO:0007669"/>
    <property type="project" value="InterPro"/>
</dbReference>
<dbReference type="Pfam" id="PF07690">
    <property type="entry name" value="MFS_1"/>
    <property type="match status" value="1"/>
</dbReference>
<evidence type="ECO:0000313" key="10">
    <source>
        <dbReference type="EMBL" id="VVE51475.1"/>
    </source>
</evidence>
<accession>A0A5E4YST8</accession>
<feature type="transmembrane region" description="Helical" evidence="8">
    <location>
        <begin position="28"/>
        <end position="47"/>
    </location>
</feature>
<evidence type="ECO:0000313" key="11">
    <source>
        <dbReference type="Proteomes" id="UP000343317"/>
    </source>
</evidence>
<organism evidence="10 11">
    <name type="scientific">Pandoraea horticolens</name>
    <dbReference type="NCBI Taxonomy" id="2508298"/>
    <lineage>
        <taxon>Bacteria</taxon>
        <taxon>Pseudomonadati</taxon>
        <taxon>Pseudomonadota</taxon>
        <taxon>Betaproteobacteria</taxon>
        <taxon>Burkholderiales</taxon>
        <taxon>Burkholderiaceae</taxon>
        <taxon>Pandoraea</taxon>
    </lineage>
</organism>
<dbReference type="Gene3D" id="1.20.1250.20">
    <property type="entry name" value="MFS general substrate transporter like domains"/>
    <property type="match status" value="1"/>
</dbReference>
<name>A0A5E4YST8_9BURK</name>
<evidence type="ECO:0000256" key="2">
    <source>
        <dbReference type="ARBA" id="ARBA00022448"/>
    </source>
</evidence>
<dbReference type="CDD" id="cd17369">
    <property type="entry name" value="MFS_ShiA_like"/>
    <property type="match status" value="1"/>
</dbReference>
<feature type="transmembrane region" description="Helical" evidence="8">
    <location>
        <begin position="156"/>
        <end position="178"/>
    </location>
</feature>
<sequence length="463" mass="50251">MGTVNIKQSDRNIWKVVTSSFLGNTLEYYDFLVYGTAASAVFPQIFFPESDGFIGTLAAFGTFAVGFLARPLGGLYFGRWGDTHGRKSALLVTLGLMGFSTLLIGLLPDYAQIGVLAPLLLVLLRLAQGFAVGGEWGGAMVIVLETAPEHRRGFFTAWPNTGGFSAQILITLIFAWVYSLPREALLSWGWRVPFMFSTLLLSVTYWMRSNLSETPVFTEFVVPSVRKAVPNANMIAATFRDDWRSLLLIVGLRFAEALPYFLLTVFALSYGANVLGIERGTLNSAMLIVSVLAFPAHGAFAAISDRIGRRPVYLFGAVVVFVTAFPFFLLLHTQLFPLIVLGYVIVLNIGHNALNAVQPALFAELFPADRRYTGAAAGREIASILAGGLTPFIATALAGPNGTHWPLVAGYVMFGATLSIIAIWKTPETFRRNLQGEATKVSANGNKGGRRTASRKASSSLRN</sequence>
<proteinExistence type="predicted"/>
<evidence type="ECO:0000256" key="1">
    <source>
        <dbReference type="ARBA" id="ARBA00004651"/>
    </source>
</evidence>
<feature type="region of interest" description="Disordered" evidence="7">
    <location>
        <begin position="436"/>
        <end position="463"/>
    </location>
</feature>
<dbReference type="PANTHER" id="PTHR43045:SF1">
    <property type="entry name" value="SHIKIMATE TRANSPORTER"/>
    <property type="match status" value="1"/>
</dbReference>
<evidence type="ECO:0000256" key="4">
    <source>
        <dbReference type="ARBA" id="ARBA00022692"/>
    </source>
</evidence>
<gene>
    <name evidence="10" type="ORF">PHO31112_04720</name>
</gene>
<dbReference type="InterPro" id="IPR036259">
    <property type="entry name" value="MFS_trans_sf"/>
</dbReference>
<feature type="transmembrane region" description="Helical" evidence="8">
    <location>
        <begin position="53"/>
        <end position="77"/>
    </location>
</feature>
<feature type="transmembrane region" description="Helical" evidence="8">
    <location>
        <begin position="282"/>
        <end position="300"/>
    </location>
</feature>
<dbReference type="Proteomes" id="UP000343317">
    <property type="component" value="Unassembled WGS sequence"/>
</dbReference>